<dbReference type="Proteomes" id="UP000615446">
    <property type="component" value="Unassembled WGS sequence"/>
</dbReference>
<proteinExistence type="predicted"/>
<evidence type="ECO:0000313" key="2">
    <source>
        <dbReference type="Proteomes" id="UP000615446"/>
    </source>
</evidence>
<reference evidence="1" key="1">
    <citation type="submission" date="2019-10" db="EMBL/GenBank/DDBJ databases">
        <title>Conservation and host-specific expression of non-tandemly repeated heterogenous ribosome RNA gene in arbuscular mycorrhizal fungi.</title>
        <authorList>
            <person name="Maeda T."/>
            <person name="Kobayashi Y."/>
            <person name="Nakagawa T."/>
            <person name="Ezawa T."/>
            <person name="Yamaguchi K."/>
            <person name="Bino T."/>
            <person name="Nishimoto Y."/>
            <person name="Shigenobu S."/>
            <person name="Kawaguchi M."/>
        </authorList>
    </citation>
    <scope>NUCLEOTIDE SEQUENCE</scope>
    <source>
        <strain evidence="1">HR1</strain>
    </source>
</reference>
<organism evidence="1 2">
    <name type="scientific">Rhizophagus clarus</name>
    <dbReference type="NCBI Taxonomy" id="94130"/>
    <lineage>
        <taxon>Eukaryota</taxon>
        <taxon>Fungi</taxon>
        <taxon>Fungi incertae sedis</taxon>
        <taxon>Mucoromycota</taxon>
        <taxon>Glomeromycotina</taxon>
        <taxon>Glomeromycetes</taxon>
        <taxon>Glomerales</taxon>
        <taxon>Glomeraceae</taxon>
        <taxon>Rhizophagus</taxon>
    </lineage>
</organism>
<dbReference type="AlphaFoldDB" id="A0A8H3QD88"/>
<accession>A0A8H3QD88</accession>
<evidence type="ECO:0000313" key="1">
    <source>
        <dbReference type="EMBL" id="GES72904.1"/>
    </source>
</evidence>
<sequence>MLTSSKHAIGFDSGRSLYPLSTSKSKIYTFFLPHTQQLTNITFVMAKMQAKDEILMMLHFRPTCFKYKMITYKFKMVKLRKRIYNWMKNFIMPNYCGK</sequence>
<dbReference type="EMBL" id="BLAL01000004">
    <property type="protein sequence ID" value="GES72904.1"/>
    <property type="molecule type" value="Genomic_DNA"/>
</dbReference>
<gene>
    <name evidence="1" type="ORF">RCL2_000044900</name>
</gene>
<name>A0A8H3QD88_9GLOM</name>
<protein>
    <submittedName>
        <fullName evidence="1">Uncharacterized protein</fullName>
    </submittedName>
</protein>
<comment type="caution">
    <text evidence="1">The sequence shown here is derived from an EMBL/GenBank/DDBJ whole genome shotgun (WGS) entry which is preliminary data.</text>
</comment>